<keyword evidence="4" id="KW-1185">Reference proteome</keyword>
<dbReference type="SUPFAM" id="SSF101473">
    <property type="entry name" value="DhaL-like"/>
    <property type="match status" value="1"/>
</dbReference>
<dbReference type="Proteomes" id="UP000308149">
    <property type="component" value="Chromosome"/>
</dbReference>
<dbReference type="RefSeq" id="WP_139716121.1">
    <property type="nucleotide sequence ID" value="NZ_CP040871.1"/>
</dbReference>
<dbReference type="InterPro" id="IPR003797">
    <property type="entry name" value="DegV"/>
</dbReference>
<dbReference type="EMBL" id="CP040871">
    <property type="protein sequence ID" value="QDA57069.1"/>
    <property type="molecule type" value="Genomic_DNA"/>
</dbReference>
<dbReference type="GO" id="GO:0004371">
    <property type="term" value="F:glycerone kinase activity"/>
    <property type="evidence" value="ECO:0007669"/>
    <property type="project" value="InterPro"/>
</dbReference>
<dbReference type="PANTHER" id="PTHR33434:SF2">
    <property type="entry name" value="FATTY ACID-BINDING PROTEIN TM_1468"/>
    <property type="match status" value="1"/>
</dbReference>
<dbReference type="InterPro" id="IPR048394">
    <property type="entry name" value="FakA-like_M"/>
</dbReference>
<organism evidence="3 4">
    <name type="scientific">Thermomonas aquatica</name>
    <dbReference type="NCBI Taxonomy" id="2202149"/>
    <lineage>
        <taxon>Bacteria</taxon>
        <taxon>Pseudomonadati</taxon>
        <taxon>Pseudomonadota</taxon>
        <taxon>Gammaproteobacteria</taxon>
        <taxon>Lysobacterales</taxon>
        <taxon>Lysobacteraceae</taxon>
        <taxon>Thermomonas</taxon>
    </lineage>
</organism>
<dbReference type="Pfam" id="PF02645">
    <property type="entry name" value="DegV"/>
    <property type="match status" value="1"/>
</dbReference>
<dbReference type="PANTHER" id="PTHR33434">
    <property type="entry name" value="DEGV DOMAIN-CONTAINING PROTEIN DR_1986-RELATED"/>
    <property type="match status" value="1"/>
</dbReference>
<dbReference type="PROSITE" id="PS51482">
    <property type="entry name" value="DEGV"/>
    <property type="match status" value="1"/>
</dbReference>
<evidence type="ECO:0000313" key="3">
    <source>
        <dbReference type="EMBL" id="QDA57069.1"/>
    </source>
</evidence>
<dbReference type="AlphaFoldDB" id="A0A5B7ZQM0"/>
<evidence type="ECO:0000256" key="1">
    <source>
        <dbReference type="ARBA" id="ARBA00023121"/>
    </source>
</evidence>
<evidence type="ECO:0000313" key="4">
    <source>
        <dbReference type="Proteomes" id="UP000308149"/>
    </source>
</evidence>
<dbReference type="Gene3D" id="1.25.40.340">
    <property type="match status" value="1"/>
</dbReference>
<feature type="domain" description="DhaL" evidence="2">
    <location>
        <begin position="14"/>
        <end position="207"/>
    </location>
</feature>
<name>A0A5B7ZQM0_9GAMM</name>
<dbReference type="SMART" id="SM01120">
    <property type="entry name" value="Dak2"/>
    <property type="match status" value="1"/>
</dbReference>
<protein>
    <submittedName>
        <fullName evidence="3">DegV family EDD domain-containing protein</fullName>
    </submittedName>
</protein>
<dbReference type="SUPFAM" id="SSF82549">
    <property type="entry name" value="DAK1/DegV-like"/>
    <property type="match status" value="1"/>
</dbReference>
<accession>A0A5B7ZQM0</accession>
<dbReference type="InterPro" id="IPR033470">
    <property type="entry name" value="FakA-like_C"/>
</dbReference>
<reference evidence="3 4" key="1">
    <citation type="submission" date="2019-06" db="EMBL/GenBank/DDBJ databases">
        <title>Thermomonas aquatica sp. nov., isolated from an industrial wastewater treatment plant.</title>
        <authorList>
            <person name="Jeon J.H."/>
            <person name="Park D.-S."/>
        </authorList>
    </citation>
    <scope>NUCLEOTIDE SEQUENCE [LARGE SCALE GENOMIC DNA]</scope>
    <source>
        <strain evidence="3 4">SY21</strain>
    </source>
</reference>
<dbReference type="InterPro" id="IPR004007">
    <property type="entry name" value="DhaL_dom"/>
</dbReference>
<dbReference type="GO" id="GO:0006071">
    <property type="term" value="P:glycerol metabolic process"/>
    <property type="evidence" value="ECO:0007669"/>
    <property type="project" value="InterPro"/>
</dbReference>
<proteinExistence type="predicted"/>
<dbReference type="OrthoDB" id="9760324at2"/>
<dbReference type="SMART" id="SM01121">
    <property type="entry name" value="Dak1_2"/>
    <property type="match status" value="1"/>
</dbReference>
<dbReference type="NCBIfam" id="TIGR00762">
    <property type="entry name" value="DegV"/>
    <property type="match status" value="1"/>
</dbReference>
<dbReference type="InterPro" id="IPR050270">
    <property type="entry name" value="DegV_domain_contain"/>
</dbReference>
<keyword evidence="1" id="KW-0446">Lipid-binding</keyword>
<dbReference type="Gene3D" id="3.40.50.10170">
    <property type="match status" value="1"/>
</dbReference>
<dbReference type="Pfam" id="PF02734">
    <property type="entry name" value="Dak2"/>
    <property type="match status" value="1"/>
</dbReference>
<dbReference type="InterPro" id="IPR036117">
    <property type="entry name" value="DhaL_dom_sf"/>
</dbReference>
<dbReference type="KEGG" id="thes:FHQ07_06930"/>
<dbReference type="Pfam" id="PF21645">
    <property type="entry name" value="FakA-like_M"/>
    <property type="match status" value="1"/>
</dbReference>
<sequence>MPDPALPAPAVTAAALRRAFIAGARRVIAARDELNRINVFPVPDGDTGSNLSSTLGHVLQGALSRRSRHIGELLVRIGNDAIDGARGNSGAIMAQFLYGLAEHARHAPALDAQTLADAVRRGADSARSALAHPVEGTIVSVISAFADALGEAARQHAADPQGGFATALQRARGALADTPKQMAVLQKAGVVDAGARGFVDWLEGIAEYVDGGPRALRLRGALPAANDPGEMPAHVHEDVDPARRYCTECLVLGEGIDRAAMQAALGALDIDSLVVAGGATRVRVHGHVGTPQRLFDACAAFGSVEAMKADDMVLQQRSTESPGKVAVVTDSAGDLPLAVAERHGIHIVPVRVSLDGRDYLDRLGLTAGEFYRRMAASDKLPQTSQPPAGDFRRLFEHVLAYQPGAVYVGLSRPLSGTLQAGETAARGFSKPARVFDSGHACAGQGLLAWRAGELADAGADADAIEAELVRLKPLTRTWAMARDISHAVRGGRIPRWAEPAVRYSGLLPIAAIKPDGRLSIAGGLFARRRAPEAFARYIGKRTPPAPGWRLIVGHSDAPADGERLLAALRERLPVVEAHLVEVGPAVGAHAGPGTLVVGLQPAPL</sequence>
<dbReference type="GO" id="GO:0008289">
    <property type="term" value="F:lipid binding"/>
    <property type="evidence" value="ECO:0007669"/>
    <property type="project" value="UniProtKB-KW"/>
</dbReference>
<dbReference type="InterPro" id="IPR043168">
    <property type="entry name" value="DegV_C"/>
</dbReference>
<dbReference type="Gene3D" id="3.30.1180.10">
    <property type="match status" value="1"/>
</dbReference>
<dbReference type="PROSITE" id="PS51480">
    <property type="entry name" value="DHAL"/>
    <property type="match status" value="1"/>
</dbReference>
<evidence type="ECO:0000259" key="2">
    <source>
        <dbReference type="PROSITE" id="PS51480"/>
    </source>
</evidence>
<gene>
    <name evidence="3" type="ORF">FHQ07_06930</name>
</gene>